<dbReference type="InterPro" id="IPR002138">
    <property type="entry name" value="Pept_C14_p10"/>
</dbReference>
<evidence type="ECO:0000256" key="1">
    <source>
        <dbReference type="ARBA" id="ARBA00010134"/>
    </source>
</evidence>
<evidence type="ECO:0000256" key="4">
    <source>
        <dbReference type="ARBA" id="ARBA00022801"/>
    </source>
</evidence>
<keyword evidence="3" id="KW-0053">Apoptosis</keyword>
<dbReference type="EMBL" id="LR902052">
    <property type="protein sequence ID" value="CAD7249877.1"/>
    <property type="molecule type" value="Genomic_DNA"/>
</dbReference>
<protein>
    <recommendedName>
        <fullName evidence="13">Caspase-1</fullName>
    </recommendedName>
</protein>
<keyword evidence="5" id="KW-0788">Thiol protease</keyword>
<feature type="region of interest" description="Disordered" evidence="8">
    <location>
        <begin position="53"/>
        <end position="79"/>
    </location>
</feature>
<evidence type="ECO:0000256" key="5">
    <source>
        <dbReference type="ARBA" id="ARBA00022807"/>
    </source>
</evidence>
<evidence type="ECO:0000256" key="8">
    <source>
        <dbReference type="SAM" id="MobiDB-lite"/>
    </source>
</evidence>
<gene>
    <name evidence="11" type="ORF">DSTB1V02_LOCUS9663</name>
</gene>
<dbReference type="GO" id="GO:0016322">
    <property type="term" value="P:neuron remodeling"/>
    <property type="evidence" value="ECO:0007669"/>
    <property type="project" value="UniProtKB-ARBA"/>
</dbReference>
<dbReference type="GO" id="GO:0045476">
    <property type="term" value="P:nurse cell apoptotic process"/>
    <property type="evidence" value="ECO:0007669"/>
    <property type="project" value="UniProtKB-ARBA"/>
</dbReference>
<feature type="region of interest" description="Disordered" evidence="8">
    <location>
        <begin position="106"/>
        <end position="147"/>
    </location>
</feature>
<dbReference type="InterPro" id="IPR001309">
    <property type="entry name" value="Pept_C14_p20"/>
</dbReference>
<dbReference type="GO" id="GO:0005737">
    <property type="term" value="C:cytoplasm"/>
    <property type="evidence" value="ECO:0007669"/>
    <property type="project" value="TreeGrafter"/>
</dbReference>
<dbReference type="SMART" id="SM00115">
    <property type="entry name" value="CASc"/>
    <property type="match status" value="1"/>
</dbReference>
<evidence type="ECO:0000256" key="3">
    <source>
        <dbReference type="ARBA" id="ARBA00022703"/>
    </source>
</evidence>
<dbReference type="InterPro" id="IPR016129">
    <property type="entry name" value="Caspase_his_AS"/>
</dbReference>
<dbReference type="GO" id="GO:0004197">
    <property type="term" value="F:cysteine-type endopeptidase activity"/>
    <property type="evidence" value="ECO:0007669"/>
    <property type="project" value="InterPro"/>
</dbReference>
<dbReference type="InterPro" id="IPR029030">
    <property type="entry name" value="Caspase-like_dom_sf"/>
</dbReference>
<evidence type="ECO:0000313" key="12">
    <source>
        <dbReference type="Proteomes" id="UP000677054"/>
    </source>
</evidence>
<dbReference type="OrthoDB" id="6116485at2759"/>
<dbReference type="InterPro" id="IPR011600">
    <property type="entry name" value="Pept_C14_caspase"/>
</dbReference>
<dbReference type="AlphaFoldDB" id="A0A7R9FNW9"/>
<dbReference type="PROSITE" id="PS01121">
    <property type="entry name" value="CASPASE_HIS"/>
    <property type="match status" value="1"/>
</dbReference>
<sequence length="537" mass="59607">MKGNESFATGVCQCLTGEGANADVRLCKQVTVGPSQKDFRRRTSFSLCNHAGANGNSVTRDSLREFPSRFPPRSLRNGNETRVRLENVPKRTKRATRSVPVRALRSPFQARGGMSRPRSGNEGGVASMRTDDEKARSSSFAGGQTRLGGLTVTTDLTYSHRTLDEEVHLRSHEEMTFPAREVDEVDTRPSMEIPETFPMSRREEGDGEESADVVGAGRAFPLSLSGVNGSDGGADGDHPDAKSDAKGSHSAGPYDRASTMWSQPSGPIKVGVSRQARDYKMNHPQRGKALVFNNKVFHRDLDLSVRNGTDQDRDRLVHTLGLLGFEIHVFNDKAFKQIREIIDNVAMENHQHYDCLAVCFLSHGENGLLYAYDQPFKPDRIWGAFTADVCPTLAGKPKLFFVQACQGKGLDEGVTLMSNRTETDSRHDTDSYRIPIHADFLITYSTVPGFFSWRNTSCGSWFIQALCDVLLKHSRDEDLLTMMTEVSRQVAFDYESNVPGNATMHRKKQVPFLTSTLTRRVFFNPVQRGSITPSGMA</sequence>
<feature type="domain" description="Caspase family p20" evidence="10">
    <location>
        <begin position="285"/>
        <end position="409"/>
    </location>
</feature>
<dbReference type="PRINTS" id="PR00376">
    <property type="entry name" value="IL1BCENZYME"/>
</dbReference>
<dbReference type="EMBL" id="CAJPEV010002535">
    <property type="protein sequence ID" value="CAG0897232.1"/>
    <property type="molecule type" value="Genomic_DNA"/>
</dbReference>
<dbReference type="GO" id="GO:0006508">
    <property type="term" value="P:proteolysis"/>
    <property type="evidence" value="ECO:0007669"/>
    <property type="project" value="UniProtKB-KW"/>
</dbReference>
<dbReference type="PROSITE" id="PS01122">
    <property type="entry name" value="CASPASE_CYS"/>
    <property type="match status" value="1"/>
</dbReference>
<organism evidence="11">
    <name type="scientific">Darwinula stevensoni</name>
    <dbReference type="NCBI Taxonomy" id="69355"/>
    <lineage>
        <taxon>Eukaryota</taxon>
        <taxon>Metazoa</taxon>
        <taxon>Ecdysozoa</taxon>
        <taxon>Arthropoda</taxon>
        <taxon>Crustacea</taxon>
        <taxon>Oligostraca</taxon>
        <taxon>Ostracoda</taxon>
        <taxon>Podocopa</taxon>
        <taxon>Podocopida</taxon>
        <taxon>Darwinulocopina</taxon>
        <taxon>Darwinuloidea</taxon>
        <taxon>Darwinulidae</taxon>
        <taxon>Darwinula</taxon>
    </lineage>
</organism>
<comment type="similarity">
    <text evidence="1 7">Belongs to the peptidase C14A family.</text>
</comment>
<dbReference type="InterPro" id="IPR033139">
    <property type="entry name" value="Caspase_cys_AS"/>
</dbReference>
<evidence type="ECO:0008006" key="13">
    <source>
        <dbReference type="Google" id="ProtNLM"/>
    </source>
</evidence>
<keyword evidence="12" id="KW-1185">Reference proteome</keyword>
<accession>A0A7R9FNW9</accession>
<proteinExistence type="inferred from homology"/>
<evidence type="ECO:0000259" key="9">
    <source>
        <dbReference type="PROSITE" id="PS50207"/>
    </source>
</evidence>
<evidence type="ECO:0000259" key="10">
    <source>
        <dbReference type="PROSITE" id="PS50208"/>
    </source>
</evidence>
<dbReference type="GO" id="GO:0043525">
    <property type="term" value="P:positive regulation of neuron apoptotic process"/>
    <property type="evidence" value="ECO:0007669"/>
    <property type="project" value="TreeGrafter"/>
</dbReference>
<dbReference type="PANTHER" id="PTHR10454:SF245">
    <property type="entry name" value="CASPASE-RELATED"/>
    <property type="match status" value="1"/>
</dbReference>
<feature type="compositionally biased region" description="Basic and acidic residues" evidence="8">
    <location>
        <begin position="235"/>
        <end position="247"/>
    </location>
</feature>
<feature type="region of interest" description="Disordered" evidence="8">
    <location>
        <begin position="222"/>
        <end position="267"/>
    </location>
</feature>
<dbReference type="InterPro" id="IPR015917">
    <property type="entry name" value="Pept_C14A"/>
</dbReference>
<dbReference type="GO" id="GO:0045751">
    <property type="term" value="P:negative regulation of Toll signaling pathway"/>
    <property type="evidence" value="ECO:0007669"/>
    <property type="project" value="UniProtKB-ARBA"/>
</dbReference>
<evidence type="ECO:0000256" key="7">
    <source>
        <dbReference type="RuleBase" id="RU003971"/>
    </source>
</evidence>
<name>A0A7R9FNW9_9CRUS</name>
<dbReference type="PROSITE" id="PS50208">
    <property type="entry name" value="CASPASE_P20"/>
    <property type="match status" value="1"/>
</dbReference>
<dbReference type="CDD" id="cd00032">
    <property type="entry name" value="CASc"/>
    <property type="match status" value="1"/>
</dbReference>
<reference evidence="11" key="1">
    <citation type="submission" date="2020-11" db="EMBL/GenBank/DDBJ databases">
        <authorList>
            <person name="Tran Van P."/>
        </authorList>
    </citation>
    <scope>NUCLEOTIDE SEQUENCE</scope>
</reference>
<dbReference type="Proteomes" id="UP000677054">
    <property type="component" value="Unassembled WGS sequence"/>
</dbReference>
<keyword evidence="4" id="KW-0378">Hydrolase</keyword>
<evidence type="ECO:0000256" key="6">
    <source>
        <dbReference type="ARBA" id="ARBA00023145"/>
    </source>
</evidence>
<keyword evidence="6" id="KW-0865">Zymogen</keyword>
<feature type="domain" description="Caspase family p10" evidence="9">
    <location>
        <begin position="430"/>
        <end position="525"/>
    </location>
</feature>
<evidence type="ECO:0000256" key="2">
    <source>
        <dbReference type="ARBA" id="ARBA00022670"/>
    </source>
</evidence>
<dbReference type="PROSITE" id="PS50207">
    <property type="entry name" value="CASPASE_P10"/>
    <property type="match status" value="1"/>
</dbReference>
<dbReference type="SUPFAM" id="SSF52129">
    <property type="entry name" value="Caspase-like"/>
    <property type="match status" value="1"/>
</dbReference>
<evidence type="ECO:0000313" key="11">
    <source>
        <dbReference type="EMBL" id="CAD7249877.1"/>
    </source>
</evidence>
<dbReference type="GO" id="GO:1990525">
    <property type="term" value="F:BIR domain binding"/>
    <property type="evidence" value="ECO:0007669"/>
    <property type="project" value="UniProtKB-ARBA"/>
</dbReference>
<dbReference type="Gene3D" id="3.40.50.1460">
    <property type="match status" value="1"/>
</dbReference>
<dbReference type="Pfam" id="PF00656">
    <property type="entry name" value="Peptidase_C14"/>
    <property type="match status" value="1"/>
</dbReference>
<dbReference type="InterPro" id="IPR002398">
    <property type="entry name" value="Pept_C14"/>
</dbReference>
<keyword evidence="2" id="KW-0645">Protease</keyword>
<dbReference type="PANTHER" id="PTHR10454">
    <property type="entry name" value="CASPASE"/>
    <property type="match status" value="1"/>
</dbReference>
<dbReference type="FunFam" id="3.40.50.1460:FF:000001">
    <property type="entry name" value="Caspase-3 preproprotein"/>
    <property type="match status" value="1"/>
</dbReference>